<dbReference type="Proteomes" id="UP000642993">
    <property type="component" value="Unassembled WGS sequence"/>
</dbReference>
<organism evidence="2 3">
    <name type="scientific">Lolliginicoccus lacisalsi</name>
    <dbReference type="NCBI Taxonomy" id="2742202"/>
    <lineage>
        <taxon>Bacteria</taxon>
        <taxon>Bacillati</taxon>
        <taxon>Actinomycetota</taxon>
        <taxon>Actinomycetes</taxon>
        <taxon>Mycobacteriales</taxon>
        <taxon>Hoyosellaceae</taxon>
        <taxon>Lolliginicoccus</taxon>
    </lineage>
</organism>
<keyword evidence="3" id="KW-1185">Reference proteome</keyword>
<protein>
    <submittedName>
        <fullName evidence="2">Uncharacterized protein</fullName>
    </submittedName>
</protein>
<evidence type="ECO:0000313" key="2">
    <source>
        <dbReference type="EMBL" id="MBD8507093.1"/>
    </source>
</evidence>
<keyword evidence="1" id="KW-0812">Transmembrane</keyword>
<gene>
    <name evidence="2" type="ORF">HT102_11395</name>
</gene>
<name>A0A927PLQ3_9ACTN</name>
<accession>A0A927PLQ3</accession>
<feature type="transmembrane region" description="Helical" evidence="1">
    <location>
        <begin position="20"/>
        <end position="39"/>
    </location>
</feature>
<keyword evidence="1" id="KW-1133">Transmembrane helix</keyword>
<comment type="caution">
    <text evidence="2">The sequence shown here is derived from an EMBL/GenBank/DDBJ whole genome shotgun (WGS) entry which is preliminary data.</text>
</comment>
<feature type="transmembrane region" description="Helical" evidence="1">
    <location>
        <begin position="51"/>
        <end position="73"/>
    </location>
</feature>
<evidence type="ECO:0000256" key="1">
    <source>
        <dbReference type="SAM" id="Phobius"/>
    </source>
</evidence>
<sequence>MNGVQMMIDVWSRVDGPMTVLAVGLLALSAGISGLGLILDEEHRARWAFPLGLILAGVGGFLASIFLVEPGALAFDGLLPELATLVAFAGVPATVFVLVTSGSVYLLRSVRDVLAEHGQVRAHAS</sequence>
<dbReference type="EMBL" id="JACYWE010000006">
    <property type="protein sequence ID" value="MBD8507093.1"/>
    <property type="molecule type" value="Genomic_DNA"/>
</dbReference>
<dbReference type="RefSeq" id="WP_192039542.1">
    <property type="nucleotide sequence ID" value="NZ_JACYWE010000006.1"/>
</dbReference>
<keyword evidence="1" id="KW-0472">Membrane</keyword>
<evidence type="ECO:0000313" key="3">
    <source>
        <dbReference type="Proteomes" id="UP000642993"/>
    </source>
</evidence>
<dbReference type="AlphaFoldDB" id="A0A927PLQ3"/>
<feature type="transmembrane region" description="Helical" evidence="1">
    <location>
        <begin position="85"/>
        <end position="107"/>
    </location>
</feature>
<proteinExistence type="predicted"/>
<reference evidence="2" key="1">
    <citation type="submission" date="2020-09" db="EMBL/GenBank/DDBJ databases">
        <title>Hoyosella lacisalsi sp. nov., a halotolerant actinobacterium isolated from soil of Lake Gudzhirganskoe.</title>
        <authorList>
            <person name="Yang Q."/>
            <person name="Guo P.Y."/>
            <person name="Liu S.W."/>
            <person name="Li F.N."/>
            <person name="Sun C.H."/>
        </authorList>
    </citation>
    <scope>NUCLEOTIDE SEQUENCE</scope>
    <source>
        <strain evidence="2">G463</strain>
    </source>
</reference>